<evidence type="ECO:0000313" key="1">
    <source>
        <dbReference type="EMBL" id="VFK58175.1"/>
    </source>
</evidence>
<protein>
    <submittedName>
        <fullName evidence="1">Uncharacterized protein</fullName>
    </submittedName>
</protein>
<reference evidence="1" key="1">
    <citation type="submission" date="2019-02" db="EMBL/GenBank/DDBJ databases">
        <authorList>
            <person name="Gruber-Vodicka R. H."/>
            <person name="Seah K. B. B."/>
        </authorList>
    </citation>
    <scope>NUCLEOTIDE SEQUENCE</scope>
    <source>
        <strain evidence="1">BECK_BY1</strain>
    </source>
</reference>
<name>A0A450ZWL2_9GAMM</name>
<proteinExistence type="predicted"/>
<sequence length="78" mass="8915">MVLFSPLHGKSLTKRSKNLLAFHLRYRKNKNAEKIGVRLKKHPLSALARSANMFFAARNESCALVRIPNPQDLSLRSR</sequence>
<dbReference type="AlphaFoldDB" id="A0A450ZWL2"/>
<accession>A0A450ZWL2</accession>
<dbReference type="EMBL" id="CAADFX010000077">
    <property type="protein sequence ID" value="VFK58175.1"/>
    <property type="molecule type" value="Genomic_DNA"/>
</dbReference>
<gene>
    <name evidence="1" type="ORF">BECKTUN1418D_GA0071000_10773</name>
</gene>
<organism evidence="1">
    <name type="scientific">Candidatus Kentrum sp. TUN</name>
    <dbReference type="NCBI Taxonomy" id="2126343"/>
    <lineage>
        <taxon>Bacteria</taxon>
        <taxon>Pseudomonadati</taxon>
        <taxon>Pseudomonadota</taxon>
        <taxon>Gammaproteobacteria</taxon>
        <taxon>Candidatus Kentrum</taxon>
    </lineage>
</organism>